<dbReference type="AlphaFoldDB" id="A0A1C6TVA4"/>
<evidence type="ECO:0000313" key="3">
    <source>
        <dbReference type="Proteomes" id="UP000199343"/>
    </source>
</evidence>
<proteinExistence type="predicted"/>
<evidence type="ECO:0008006" key="4">
    <source>
        <dbReference type="Google" id="ProtNLM"/>
    </source>
</evidence>
<reference evidence="2 3" key="1">
    <citation type="submission" date="2016-06" db="EMBL/GenBank/DDBJ databases">
        <authorList>
            <person name="Kjaerup R.B."/>
            <person name="Dalgaard T.S."/>
            <person name="Juul-Madsen H.R."/>
        </authorList>
    </citation>
    <scope>NUCLEOTIDE SEQUENCE [LARGE SCALE GENOMIC DNA]</scope>
    <source>
        <strain evidence="2 3">DSM 43363</strain>
    </source>
</reference>
<dbReference type="EMBL" id="FMIC01000001">
    <property type="protein sequence ID" value="SCL45608.1"/>
    <property type="molecule type" value="Genomic_DNA"/>
</dbReference>
<dbReference type="Proteomes" id="UP000199343">
    <property type="component" value="Unassembled WGS sequence"/>
</dbReference>
<accession>A0A1C6TVA4</accession>
<name>A0A1C6TVA4_9ACTN</name>
<dbReference type="STRING" id="47871.GA0070608_0037"/>
<gene>
    <name evidence="2" type="ORF">GA0070608_0037</name>
</gene>
<protein>
    <recommendedName>
        <fullName evidence="4">Lipoprotein</fullName>
    </recommendedName>
</protein>
<evidence type="ECO:0000256" key="1">
    <source>
        <dbReference type="SAM" id="MobiDB-lite"/>
    </source>
</evidence>
<organism evidence="2 3">
    <name type="scientific">Micromonospora peucetia</name>
    <dbReference type="NCBI Taxonomy" id="47871"/>
    <lineage>
        <taxon>Bacteria</taxon>
        <taxon>Bacillati</taxon>
        <taxon>Actinomycetota</taxon>
        <taxon>Actinomycetes</taxon>
        <taxon>Micromonosporales</taxon>
        <taxon>Micromonosporaceae</taxon>
        <taxon>Micromonospora</taxon>
    </lineage>
</organism>
<feature type="region of interest" description="Disordered" evidence="1">
    <location>
        <begin position="51"/>
        <end position="86"/>
    </location>
</feature>
<dbReference type="PROSITE" id="PS51257">
    <property type="entry name" value="PROKAR_LIPOPROTEIN"/>
    <property type="match status" value="1"/>
</dbReference>
<evidence type="ECO:0000313" key="2">
    <source>
        <dbReference type="EMBL" id="SCL45608.1"/>
    </source>
</evidence>
<sequence>MARRAATSARITDGGWQVRAALAAVGAAVALTGCGTAAGPGTPAPDVSGPVYPTVSAVEVSPTSSREAPGSDDHGDEQAPAALPPAAQAPRVVEAFAVAWARSDLPADVWWKRVAPHCEDGFAHALRTVDPAQVPATQVTGRPAAKQPPKNGAAVYEVPTDAGTLTVTLAAVAGRWVVIGNDFVRAVR</sequence>